<evidence type="ECO:0008006" key="3">
    <source>
        <dbReference type="Google" id="ProtNLM"/>
    </source>
</evidence>
<sequence>MPSQAIYFNYGFNRIRFVTPVPVNARIRGAFRVLGVEDRPNGKRTVTFEAKVEIEGQNKPALVAEWLSAWMPNRADRMRTARTT</sequence>
<evidence type="ECO:0000313" key="2">
    <source>
        <dbReference type="Proteomes" id="UP000275727"/>
    </source>
</evidence>
<proteinExistence type="predicted"/>
<reference evidence="1 2" key="1">
    <citation type="submission" date="2018-06" db="EMBL/GenBank/DDBJ databases">
        <title>Complete Genome Sequence of the Microcystin-Degrading Bacterium Sphingosinicella microcystinivorans Strain B-9.</title>
        <authorList>
            <person name="Jin H."/>
            <person name="Nishizawa T."/>
            <person name="Guo Y."/>
            <person name="Nishizawa A."/>
            <person name="Park H."/>
            <person name="Kato H."/>
            <person name="Tsuji K."/>
            <person name="Harada K."/>
        </authorList>
    </citation>
    <scope>NUCLEOTIDE SEQUENCE [LARGE SCALE GENOMIC DNA]</scope>
    <source>
        <strain evidence="1 2">B9</strain>
    </source>
</reference>
<organism evidence="1 2">
    <name type="scientific">Sphingosinicella microcystinivorans</name>
    <dbReference type="NCBI Taxonomy" id="335406"/>
    <lineage>
        <taxon>Bacteria</taxon>
        <taxon>Pseudomonadati</taxon>
        <taxon>Pseudomonadota</taxon>
        <taxon>Alphaproteobacteria</taxon>
        <taxon>Sphingomonadales</taxon>
        <taxon>Sphingosinicellaceae</taxon>
        <taxon>Sphingosinicella</taxon>
    </lineage>
</organism>
<dbReference type="Gene3D" id="3.10.129.10">
    <property type="entry name" value="Hotdog Thioesterase"/>
    <property type="match status" value="1"/>
</dbReference>
<dbReference type="Proteomes" id="UP000275727">
    <property type="component" value="Chromosome"/>
</dbReference>
<dbReference type="RefSeq" id="WP_243445479.1">
    <property type="nucleotide sequence ID" value="NZ_AP018711.1"/>
</dbReference>
<dbReference type="AlphaFoldDB" id="A0AAD1FZ48"/>
<evidence type="ECO:0000313" key="1">
    <source>
        <dbReference type="EMBL" id="BBE32368.1"/>
    </source>
</evidence>
<accession>A0AAD1FZ48</accession>
<dbReference type="KEGG" id="smic:SmB9_00260"/>
<dbReference type="EMBL" id="AP018711">
    <property type="protein sequence ID" value="BBE32368.1"/>
    <property type="molecule type" value="Genomic_DNA"/>
</dbReference>
<protein>
    <recommendedName>
        <fullName evidence="3">Nodulation protein NodN</fullName>
    </recommendedName>
</protein>
<dbReference type="InterPro" id="IPR029069">
    <property type="entry name" value="HotDog_dom_sf"/>
</dbReference>
<gene>
    <name evidence="1" type="ORF">SmB9_00260</name>
</gene>
<name>A0AAD1FZ48_SPHMI</name>
<dbReference type="SUPFAM" id="SSF54637">
    <property type="entry name" value="Thioesterase/thiol ester dehydrase-isomerase"/>
    <property type="match status" value="1"/>
</dbReference>